<feature type="transmembrane region" description="Helical" evidence="1">
    <location>
        <begin position="339"/>
        <end position="356"/>
    </location>
</feature>
<feature type="transmembrane region" description="Helical" evidence="1">
    <location>
        <begin position="179"/>
        <end position="197"/>
    </location>
</feature>
<evidence type="ECO:0008006" key="4">
    <source>
        <dbReference type="Google" id="ProtNLM"/>
    </source>
</evidence>
<feature type="transmembrane region" description="Helical" evidence="1">
    <location>
        <begin position="313"/>
        <end position="332"/>
    </location>
</feature>
<feature type="transmembrane region" description="Helical" evidence="1">
    <location>
        <begin position="5"/>
        <end position="22"/>
    </location>
</feature>
<keyword evidence="3" id="KW-1185">Reference proteome</keyword>
<evidence type="ECO:0000313" key="3">
    <source>
        <dbReference type="Proteomes" id="UP001500936"/>
    </source>
</evidence>
<proteinExistence type="predicted"/>
<accession>A0ABP8KM89</accession>
<feature type="transmembrane region" description="Helical" evidence="1">
    <location>
        <begin position="243"/>
        <end position="268"/>
    </location>
</feature>
<organism evidence="2 3">
    <name type="scientific">Nibrella viscosa</name>
    <dbReference type="NCBI Taxonomy" id="1084524"/>
    <lineage>
        <taxon>Bacteria</taxon>
        <taxon>Pseudomonadati</taxon>
        <taxon>Bacteroidota</taxon>
        <taxon>Cytophagia</taxon>
        <taxon>Cytophagales</taxon>
        <taxon>Spirosomataceae</taxon>
        <taxon>Nibrella</taxon>
    </lineage>
</organism>
<dbReference type="Proteomes" id="UP001500936">
    <property type="component" value="Unassembled WGS sequence"/>
</dbReference>
<keyword evidence="1" id="KW-0812">Transmembrane</keyword>
<feature type="transmembrane region" description="Helical" evidence="1">
    <location>
        <begin position="99"/>
        <end position="118"/>
    </location>
</feature>
<keyword evidence="1" id="KW-1133">Transmembrane helix</keyword>
<evidence type="ECO:0000313" key="2">
    <source>
        <dbReference type="EMBL" id="GAA4410712.1"/>
    </source>
</evidence>
<reference evidence="3" key="1">
    <citation type="journal article" date="2019" name="Int. J. Syst. Evol. Microbiol.">
        <title>The Global Catalogue of Microorganisms (GCM) 10K type strain sequencing project: providing services to taxonomists for standard genome sequencing and annotation.</title>
        <authorList>
            <consortium name="The Broad Institute Genomics Platform"/>
            <consortium name="The Broad Institute Genome Sequencing Center for Infectious Disease"/>
            <person name="Wu L."/>
            <person name="Ma J."/>
        </authorList>
    </citation>
    <scope>NUCLEOTIDE SEQUENCE [LARGE SCALE GENOMIC DNA]</scope>
    <source>
        <strain evidence="3">JCM 17925</strain>
    </source>
</reference>
<evidence type="ECO:0000256" key="1">
    <source>
        <dbReference type="SAM" id="Phobius"/>
    </source>
</evidence>
<keyword evidence="1" id="KW-0472">Membrane</keyword>
<dbReference type="RefSeq" id="WP_345269239.1">
    <property type="nucleotide sequence ID" value="NZ_BAABHB010000007.1"/>
</dbReference>
<feature type="transmembrane region" description="Helical" evidence="1">
    <location>
        <begin position="203"/>
        <end position="222"/>
    </location>
</feature>
<gene>
    <name evidence="2" type="ORF">GCM10023187_35650</name>
</gene>
<protein>
    <recommendedName>
        <fullName evidence="4">Glycosyltransferase RgtA/B/C/D-like domain-containing protein</fullName>
    </recommendedName>
</protein>
<comment type="caution">
    <text evidence="2">The sequence shown here is derived from an EMBL/GenBank/DDBJ whole genome shotgun (WGS) entry which is preliminary data.</text>
</comment>
<sequence length="613" mass="69604">MRTSFWIVVLLLATVFYGLFVIKDFRNPITDWGDTDVWEYYGYYFAKNLSFSPLPTLDLVNNQLAYPYGTNQALQDWAVERELFYAFLYRLMGTTGPYLQMYLIVSVLLIAFGVFGLLRPVVGNPKAGLAAGVMAFCNFYAIHKYPGHLAFTALHWTTLSLVTDWLLGRRVWLQQPLTLRFLLVKALFLALVLGQNLGYVAGYALSGFSLTTLFCMGVYLNRRRRVPFRAYISLDPFVYRGQHLLLLTGIVAVAFLYIPLVLQIAAAAKSLQSASLPMGIFWDNPLRLWLPLLPGISPYHLDYQPWLRDSTEGMGPSSPGLFLTALGLIGFFHARNKAVYLPLLVLMGLCLLFHTTRLPTLRIFPWFLFTRVSSRATLIYPVILTLLALSVEWKRLPALLRAGIIALALAETGTAYQAHVAYFNPVAVHQPFYAYMNTVKQTPGEAVLDWPFCALGDNGLGEDLCPFFYQTSGTFALRRFHDKKVMGFFLGRLHPAQIAPFEQANWPCLFMPNNPNLFKATRQRRCFTGTEMQRFADFFAYNDFCGINLYPDLLAPGCEEAFYQRFGRPVAETELRFTGRVVFIPKPDSLRRRLNPALGKRIRLACQEDQAGR</sequence>
<dbReference type="EMBL" id="BAABHB010000007">
    <property type="protein sequence ID" value="GAA4410712.1"/>
    <property type="molecule type" value="Genomic_DNA"/>
</dbReference>
<name>A0ABP8KM89_9BACT</name>